<evidence type="ECO:0000256" key="1">
    <source>
        <dbReference type="SAM" id="MobiDB-lite"/>
    </source>
</evidence>
<accession>A0A8G0LFF3</accession>
<dbReference type="EMBL" id="CP075866">
    <property type="protein sequence ID" value="QYS99834.1"/>
    <property type="molecule type" value="Genomic_DNA"/>
</dbReference>
<dbReference type="AlphaFoldDB" id="A0A8G0LFF3"/>
<sequence>MCQKRQASANEPKDSARSNRHERTDAVSSVCLGSAYVLTGEASSFAQFLVSIYGIIGFPRERNSSQHERVATLSLRPQCGVTMASKLEGGNTIFYMLHSPARYIKARRA</sequence>
<keyword evidence="3" id="KW-1185">Reference proteome</keyword>
<protein>
    <submittedName>
        <fullName evidence="2">Uncharacterized protein</fullName>
    </submittedName>
</protein>
<feature type="compositionally biased region" description="Basic and acidic residues" evidence="1">
    <location>
        <begin position="11"/>
        <end position="24"/>
    </location>
</feature>
<reference evidence="2 3" key="1">
    <citation type="journal article" date="2021" name="BMC Genomics">
        <title>Telomere-to-telomere genome assembly of asparaginase-producing Trichoderma simmonsii.</title>
        <authorList>
            <person name="Chung D."/>
            <person name="Kwon Y.M."/>
            <person name="Yang Y."/>
        </authorList>
    </citation>
    <scope>NUCLEOTIDE SEQUENCE [LARGE SCALE GENOMIC DNA]</scope>
    <source>
        <strain evidence="2 3">GH-Sj1</strain>
    </source>
</reference>
<proteinExistence type="predicted"/>
<evidence type="ECO:0000313" key="3">
    <source>
        <dbReference type="Proteomes" id="UP000826661"/>
    </source>
</evidence>
<evidence type="ECO:0000313" key="2">
    <source>
        <dbReference type="EMBL" id="QYS99834.1"/>
    </source>
</evidence>
<gene>
    <name evidence="2" type="ORF">H0G86_006950</name>
</gene>
<dbReference type="Proteomes" id="UP000826661">
    <property type="component" value="Chromosome III"/>
</dbReference>
<feature type="region of interest" description="Disordered" evidence="1">
    <location>
        <begin position="1"/>
        <end position="24"/>
    </location>
</feature>
<name>A0A8G0LFF3_9HYPO</name>
<organism evidence="2 3">
    <name type="scientific">Trichoderma simmonsii</name>
    <dbReference type="NCBI Taxonomy" id="1491479"/>
    <lineage>
        <taxon>Eukaryota</taxon>
        <taxon>Fungi</taxon>
        <taxon>Dikarya</taxon>
        <taxon>Ascomycota</taxon>
        <taxon>Pezizomycotina</taxon>
        <taxon>Sordariomycetes</taxon>
        <taxon>Hypocreomycetidae</taxon>
        <taxon>Hypocreales</taxon>
        <taxon>Hypocreaceae</taxon>
        <taxon>Trichoderma</taxon>
    </lineage>
</organism>